<dbReference type="AlphaFoldDB" id="A0A4C1UYX5"/>
<keyword evidence="10" id="KW-0716">Sensory transduction</keyword>
<dbReference type="SUPFAM" id="SSF81321">
    <property type="entry name" value="Family A G protein-coupled receptor-like"/>
    <property type="match status" value="1"/>
</dbReference>
<comment type="caution">
    <text evidence="13">The sequence shown here is derived from an EMBL/GenBank/DDBJ whole genome shotgun (WGS) entry which is preliminary data.</text>
</comment>
<evidence type="ECO:0000256" key="9">
    <source>
        <dbReference type="ARBA" id="ARBA00023224"/>
    </source>
</evidence>
<keyword evidence="8" id="KW-0325">Glycoprotein</keyword>
<feature type="transmembrane region" description="Helical" evidence="11">
    <location>
        <begin position="230"/>
        <end position="252"/>
    </location>
</feature>
<accession>A0A4C1UYX5</accession>
<dbReference type="InterPro" id="IPR000276">
    <property type="entry name" value="GPCR_Rhodpsn"/>
</dbReference>
<comment type="similarity">
    <text evidence="2">Belongs to the G-protein coupled receptor 1 family.</text>
</comment>
<keyword evidence="10" id="KW-0844">Vision</keyword>
<dbReference type="InterPro" id="IPR017452">
    <property type="entry name" value="GPCR_Rhodpsn_7TM"/>
</dbReference>
<keyword evidence="4 11" id="KW-1133">Transmembrane helix</keyword>
<organism evidence="13 14">
    <name type="scientific">Eumeta variegata</name>
    <name type="common">Bagworm moth</name>
    <name type="synonym">Eumeta japonica</name>
    <dbReference type="NCBI Taxonomy" id="151549"/>
    <lineage>
        <taxon>Eukaryota</taxon>
        <taxon>Metazoa</taxon>
        <taxon>Ecdysozoa</taxon>
        <taxon>Arthropoda</taxon>
        <taxon>Hexapoda</taxon>
        <taxon>Insecta</taxon>
        <taxon>Pterygota</taxon>
        <taxon>Neoptera</taxon>
        <taxon>Endopterygota</taxon>
        <taxon>Lepidoptera</taxon>
        <taxon>Glossata</taxon>
        <taxon>Ditrysia</taxon>
        <taxon>Tineoidea</taxon>
        <taxon>Psychidae</taxon>
        <taxon>Oiketicinae</taxon>
        <taxon>Eumeta</taxon>
    </lineage>
</organism>
<feature type="transmembrane region" description="Helical" evidence="11">
    <location>
        <begin position="190"/>
        <end position="209"/>
    </location>
</feature>
<dbReference type="GO" id="GO:0016020">
    <property type="term" value="C:membrane"/>
    <property type="evidence" value="ECO:0007669"/>
    <property type="project" value="UniProtKB-SubCell"/>
</dbReference>
<dbReference type="PROSITE" id="PS50262">
    <property type="entry name" value="G_PROTEIN_RECEP_F1_2"/>
    <property type="match status" value="1"/>
</dbReference>
<dbReference type="PANTHER" id="PTHR24240">
    <property type="entry name" value="OPSIN"/>
    <property type="match status" value="1"/>
</dbReference>
<keyword evidence="7 13" id="KW-0675">Receptor</keyword>
<feature type="domain" description="G-protein coupled receptors family 1 profile" evidence="12">
    <location>
        <begin position="39"/>
        <end position="291"/>
    </location>
</feature>
<evidence type="ECO:0000256" key="6">
    <source>
        <dbReference type="ARBA" id="ARBA00023136"/>
    </source>
</evidence>
<reference evidence="13 14" key="1">
    <citation type="journal article" date="2019" name="Commun. Biol.">
        <title>The bagworm genome reveals a unique fibroin gene that provides high tensile strength.</title>
        <authorList>
            <person name="Kono N."/>
            <person name="Nakamura H."/>
            <person name="Ohtoshi R."/>
            <person name="Tomita M."/>
            <person name="Numata K."/>
            <person name="Arakawa K."/>
        </authorList>
    </citation>
    <scope>NUCLEOTIDE SEQUENCE [LARGE SCALE GENOMIC DNA]</scope>
</reference>
<feature type="transmembrane region" description="Helical" evidence="11">
    <location>
        <begin position="24"/>
        <end position="48"/>
    </location>
</feature>
<comment type="subcellular location">
    <subcellularLocation>
        <location evidence="1">Membrane</location>
        <topology evidence="1">Multi-pass membrane protein</topology>
    </subcellularLocation>
</comment>
<dbReference type="OrthoDB" id="5959154at2759"/>
<evidence type="ECO:0000259" key="12">
    <source>
        <dbReference type="PROSITE" id="PS50262"/>
    </source>
</evidence>
<dbReference type="EMBL" id="BGZK01000242">
    <property type="protein sequence ID" value="GBP31162.1"/>
    <property type="molecule type" value="Genomic_DNA"/>
</dbReference>
<sequence length="324" mass="36719">MPTLYEYYEDDCPWLYFDSSYKTLLGACVIVSGVFGVLLNGWLFITFLHSHLLTARCHILILNLCTACLGRNLLGFPFAGSSALAKRWLFGSACCKLFAFFNQFLGVFQVAALFVICLERYLQVKNYLEDKELSLRSYCGLVGSCWLYAAVLSVPPLLGYGKYSCDVTRTICTLCWPSVEDAVRHFGYNVPYVVLGGFLPICAIFYFIIKTIPSEKRYYRSQQLKQQHHLTKSLHSTCVITIMLWVPAAMLVGWQWLPLLIYGYRMHVPPALVLLAPIASEAACCVPVLCYLCGAGRERAALLGRVRRHYALLRPDRARRYAHT</sequence>
<evidence type="ECO:0000256" key="10">
    <source>
        <dbReference type="ARBA" id="ARBA00023305"/>
    </source>
</evidence>
<evidence type="ECO:0000256" key="3">
    <source>
        <dbReference type="ARBA" id="ARBA00022692"/>
    </source>
</evidence>
<evidence type="ECO:0000256" key="7">
    <source>
        <dbReference type="ARBA" id="ARBA00023170"/>
    </source>
</evidence>
<feature type="transmembrane region" description="Helical" evidence="11">
    <location>
        <begin position="138"/>
        <end position="158"/>
    </location>
</feature>
<protein>
    <submittedName>
        <fullName evidence="13">Visual pigment-like receptor peropsin</fullName>
    </submittedName>
</protein>
<evidence type="ECO:0000313" key="14">
    <source>
        <dbReference type="Proteomes" id="UP000299102"/>
    </source>
</evidence>
<evidence type="ECO:0000256" key="8">
    <source>
        <dbReference type="ARBA" id="ARBA00023180"/>
    </source>
</evidence>
<evidence type="ECO:0000256" key="2">
    <source>
        <dbReference type="ARBA" id="ARBA00010663"/>
    </source>
</evidence>
<feature type="transmembrane region" description="Helical" evidence="11">
    <location>
        <begin position="99"/>
        <end position="118"/>
    </location>
</feature>
<evidence type="ECO:0000256" key="5">
    <source>
        <dbReference type="ARBA" id="ARBA00023040"/>
    </source>
</evidence>
<evidence type="ECO:0000256" key="1">
    <source>
        <dbReference type="ARBA" id="ARBA00004141"/>
    </source>
</evidence>
<evidence type="ECO:0000256" key="4">
    <source>
        <dbReference type="ARBA" id="ARBA00022989"/>
    </source>
</evidence>
<gene>
    <name evidence="13" type="primary">Rrh</name>
    <name evidence="13" type="ORF">EVAR_21600_1</name>
</gene>
<feature type="transmembrane region" description="Helical" evidence="11">
    <location>
        <begin position="60"/>
        <end position="79"/>
    </location>
</feature>
<dbReference type="Pfam" id="PF00001">
    <property type="entry name" value="7tm_1"/>
    <property type="match status" value="1"/>
</dbReference>
<name>A0A4C1UYX5_EUMVA</name>
<feature type="transmembrane region" description="Helical" evidence="11">
    <location>
        <begin position="272"/>
        <end position="293"/>
    </location>
</feature>
<evidence type="ECO:0000313" key="13">
    <source>
        <dbReference type="EMBL" id="GBP31162.1"/>
    </source>
</evidence>
<keyword evidence="14" id="KW-1185">Reference proteome</keyword>
<dbReference type="Gene3D" id="1.20.1070.10">
    <property type="entry name" value="Rhodopsin 7-helix transmembrane proteins"/>
    <property type="match status" value="1"/>
</dbReference>
<dbReference type="Proteomes" id="UP000299102">
    <property type="component" value="Unassembled WGS sequence"/>
</dbReference>
<dbReference type="STRING" id="151549.A0A4C1UYX5"/>
<dbReference type="GO" id="GO:0007601">
    <property type="term" value="P:visual perception"/>
    <property type="evidence" value="ECO:0007669"/>
    <property type="project" value="UniProtKB-KW"/>
</dbReference>
<keyword evidence="6 11" id="KW-0472">Membrane</keyword>
<evidence type="ECO:0000256" key="11">
    <source>
        <dbReference type="SAM" id="Phobius"/>
    </source>
</evidence>
<keyword evidence="5" id="KW-0297">G-protein coupled receptor</keyword>
<dbReference type="GO" id="GO:0004930">
    <property type="term" value="F:G protein-coupled receptor activity"/>
    <property type="evidence" value="ECO:0007669"/>
    <property type="project" value="UniProtKB-KW"/>
</dbReference>
<dbReference type="InterPro" id="IPR050125">
    <property type="entry name" value="GPCR_opsins"/>
</dbReference>
<keyword evidence="3 11" id="KW-0812">Transmembrane</keyword>
<proteinExistence type="inferred from homology"/>
<keyword evidence="9" id="KW-0807">Transducer</keyword>